<name>A0A7W7CGC0_9PSEU</name>
<dbReference type="Proteomes" id="UP000533598">
    <property type="component" value="Unassembled WGS sequence"/>
</dbReference>
<dbReference type="Pfam" id="PF01261">
    <property type="entry name" value="AP_endonuc_2"/>
    <property type="match status" value="1"/>
</dbReference>
<proteinExistence type="predicted"/>
<gene>
    <name evidence="2" type="ORF">HNR67_006535</name>
</gene>
<dbReference type="GO" id="GO:0016853">
    <property type="term" value="F:isomerase activity"/>
    <property type="evidence" value="ECO:0007669"/>
    <property type="project" value="UniProtKB-KW"/>
</dbReference>
<comment type="caution">
    <text evidence="2">The sequence shown here is derived from an EMBL/GenBank/DDBJ whole genome shotgun (WGS) entry which is preliminary data.</text>
</comment>
<feature type="domain" description="Xylose isomerase-like TIM barrel" evidence="1">
    <location>
        <begin position="51"/>
        <end position="236"/>
    </location>
</feature>
<evidence type="ECO:0000313" key="2">
    <source>
        <dbReference type="EMBL" id="MBB4680417.1"/>
    </source>
</evidence>
<dbReference type="Gene3D" id="3.20.20.150">
    <property type="entry name" value="Divalent-metal-dependent TIM barrel enzymes"/>
    <property type="match status" value="1"/>
</dbReference>
<dbReference type="RefSeq" id="WP_185006206.1">
    <property type="nucleotide sequence ID" value="NZ_BAAAUI010000005.1"/>
</dbReference>
<dbReference type="SUPFAM" id="SSF51658">
    <property type="entry name" value="Xylose isomerase-like"/>
    <property type="match status" value="1"/>
</dbReference>
<dbReference type="InterPro" id="IPR013022">
    <property type="entry name" value="Xyl_isomerase-like_TIM-brl"/>
</dbReference>
<evidence type="ECO:0000259" key="1">
    <source>
        <dbReference type="Pfam" id="PF01261"/>
    </source>
</evidence>
<dbReference type="PANTHER" id="PTHR12110">
    <property type="entry name" value="HYDROXYPYRUVATE ISOMERASE"/>
    <property type="match status" value="1"/>
</dbReference>
<dbReference type="AlphaFoldDB" id="A0A7W7CGC0"/>
<dbReference type="PANTHER" id="PTHR12110:SF21">
    <property type="entry name" value="XYLOSE ISOMERASE-LIKE TIM BARREL DOMAIN-CONTAINING PROTEIN"/>
    <property type="match status" value="1"/>
</dbReference>
<dbReference type="InterPro" id="IPR050312">
    <property type="entry name" value="IolE/XylAMocC-like"/>
</dbReference>
<evidence type="ECO:0000313" key="3">
    <source>
        <dbReference type="Proteomes" id="UP000533598"/>
    </source>
</evidence>
<organism evidence="2 3">
    <name type="scientific">Crossiella cryophila</name>
    <dbReference type="NCBI Taxonomy" id="43355"/>
    <lineage>
        <taxon>Bacteria</taxon>
        <taxon>Bacillati</taxon>
        <taxon>Actinomycetota</taxon>
        <taxon>Actinomycetes</taxon>
        <taxon>Pseudonocardiales</taxon>
        <taxon>Pseudonocardiaceae</taxon>
        <taxon>Crossiella</taxon>
    </lineage>
</organism>
<dbReference type="InterPro" id="IPR036237">
    <property type="entry name" value="Xyl_isomerase-like_sf"/>
</dbReference>
<dbReference type="EMBL" id="JACHMH010000001">
    <property type="protein sequence ID" value="MBB4680417.1"/>
    <property type="molecule type" value="Genomic_DNA"/>
</dbReference>
<reference evidence="2 3" key="1">
    <citation type="submission" date="2020-08" db="EMBL/GenBank/DDBJ databases">
        <title>Sequencing the genomes of 1000 actinobacteria strains.</title>
        <authorList>
            <person name="Klenk H.-P."/>
        </authorList>
    </citation>
    <scope>NUCLEOTIDE SEQUENCE [LARGE SCALE GENOMIC DNA]</scope>
    <source>
        <strain evidence="2 3">DSM 44230</strain>
    </source>
</reference>
<keyword evidence="2" id="KW-0413">Isomerase</keyword>
<keyword evidence="3" id="KW-1185">Reference proteome</keyword>
<accession>A0A7W7CGC0</accession>
<sequence length="277" mass="30197">MSAEPLRRTGIGDEAAPDLPGQLAAIRRLGWQEIELRTVDGVWLADLAPDRLRLDGIEVVCLASRIGNWSRPISTPLAADLAELDRLIEHCHRLDCRYVRIMSYPNDGLPESSWRRRVIDRTRVLAKLAESAGIVLLHENCSGWAGSSAANMLQLLSEVDSPALKLLFDTGNGISAGYDAYQVLTQIVEHVAHVHVKDALAGPVYTVPGAGEARVADCLRLLLEHGYTGSLSLEPHLSLVPHESLRTTGDQAESFHQAGLALETLLHNEMSGRAATR</sequence>
<protein>
    <submittedName>
        <fullName evidence="2">Sugar phosphate isomerase/epimerase</fullName>
    </submittedName>
</protein>